<protein>
    <submittedName>
        <fullName evidence="1">Uncharacterized protein</fullName>
    </submittedName>
</protein>
<dbReference type="RefSeq" id="WP_401482968.1">
    <property type="nucleotide sequence ID" value="NZ_JBEOTR010000004.1"/>
</dbReference>
<evidence type="ECO:0000313" key="1">
    <source>
        <dbReference type="EMBL" id="MFJ6035416.1"/>
    </source>
</evidence>
<sequence length="190" mass="20926">MTRMVGDGTSLGPLELFGGRWGIGDASRPDTHWVEFRPDGLHQHEPDSEGRSIPWPRIMTGVRLTWGKHSWSTNSRGMYTLKGTVAGRAGGWMHLTLRHPYEDQALRFDQHERPYRAVDALRLESLMRQLVDEGRPQLLGDPEWVGRAVVSLTGGKNSWITSRALRRAVTGAVASADPADPAGPSDPAGP</sequence>
<keyword evidence="2" id="KW-1185">Reference proteome</keyword>
<gene>
    <name evidence="1" type="ORF">ACIQFM_04065</name>
</gene>
<accession>A0ABW8H3S0</accession>
<dbReference type="EMBL" id="JBIVPC010000002">
    <property type="protein sequence ID" value="MFJ6035416.1"/>
    <property type="molecule type" value="Genomic_DNA"/>
</dbReference>
<dbReference type="Proteomes" id="UP001617907">
    <property type="component" value="Unassembled WGS sequence"/>
</dbReference>
<reference evidence="1 2" key="1">
    <citation type="submission" date="2024-10" db="EMBL/GenBank/DDBJ databases">
        <title>The Natural Products Discovery Center: Release of the First 8490 Sequenced Strains for Exploring Actinobacteria Biosynthetic Diversity.</title>
        <authorList>
            <person name="Kalkreuter E."/>
            <person name="Kautsar S.A."/>
            <person name="Yang D."/>
            <person name="Bader C.D."/>
            <person name="Teijaro C.N."/>
            <person name="Fluegel L."/>
            <person name="Davis C.M."/>
            <person name="Simpson J.R."/>
            <person name="Lauterbach L."/>
            <person name="Steele A.D."/>
            <person name="Gui C."/>
            <person name="Meng S."/>
            <person name="Li G."/>
            <person name="Viehrig K."/>
            <person name="Ye F."/>
            <person name="Su P."/>
            <person name="Kiefer A.F."/>
            <person name="Nichols A."/>
            <person name="Cepeda A.J."/>
            <person name="Yan W."/>
            <person name="Fan B."/>
            <person name="Jiang Y."/>
            <person name="Adhikari A."/>
            <person name="Zheng C.-J."/>
            <person name="Schuster L."/>
            <person name="Cowan T.M."/>
            <person name="Smanski M.J."/>
            <person name="Chevrette M.G."/>
            <person name="De Carvalho L.P.S."/>
            <person name="Shen B."/>
        </authorList>
    </citation>
    <scope>NUCLEOTIDE SEQUENCE [LARGE SCALE GENOMIC DNA]</scope>
    <source>
        <strain evidence="1 2">NPDC093086</strain>
    </source>
</reference>
<organism evidence="1 2">
    <name type="scientific">Streptomyces ardesiacus</name>
    <dbReference type="NCBI Taxonomy" id="285564"/>
    <lineage>
        <taxon>Bacteria</taxon>
        <taxon>Bacillati</taxon>
        <taxon>Actinomycetota</taxon>
        <taxon>Actinomycetes</taxon>
        <taxon>Kitasatosporales</taxon>
        <taxon>Streptomycetaceae</taxon>
        <taxon>Streptomyces</taxon>
    </lineage>
</organism>
<comment type="caution">
    <text evidence="1">The sequence shown here is derived from an EMBL/GenBank/DDBJ whole genome shotgun (WGS) entry which is preliminary data.</text>
</comment>
<evidence type="ECO:0000313" key="2">
    <source>
        <dbReference type="Proteomes" id="UP001617907"/>
    </source>
</evidence>
<proteinExistence type="predicted"/>
<name>A0ABW8H3S0_9ACTN</name>